<dbReference type="OrthoDB" id="2637653at2759"/>
<dbReference type="InParanoid" id="A0A409XTD1"/>
<dbReference type="AlphaFoldDB" id="A0A409XTD1"/>
<reference evidence="3 4" key="1">
    <citation type="journal article" date="2018" name="Evol. Lett.">
        <title>Horizontal gene cluster transfer increased hallucinogenic mushroom diversity.</title>
        <authorList>
            <person name="Reynolds H.T."/>
            <person name="Vijayakumar V."/>
            <person name="Gluck-Thaler E."/>
            <person name="Korotkin H.B."/>
            <person name="Matheny P.B."/>
            <person name="Slot J.C."/>
        </authorList>
    </citation>
    <scope>NUCLEOTIDE SEQUENCE [LARGE SCALE GENOMIC DNA]</scope>
    <source>
        <strain evidence="3 4">2631</strain>
    </source>
</reference>
<dbReference type="EMBL" id="NHYD01000533">
    <property type="protein sequence ID" value="PPQ93957.1"/>
    <property type="molecule type" value="Genomic_DNA"/>
</dbReference>
<dbReference type="Proteomes" id="UP000283269">
    <property type="component" value="Unassembled WGS sequence"/>
</dbReference>
<dbReference type="STRING" id="93625.A0A409XTD1"/>
<feature type="domain" description="DUF6533" evidence="2">
    <location>
        <begin position="17"/>
        <end position="60"/>
    </location>
</feature>
<dbReference type="Pfam" id="PF20151">
    <property type="entry name" value="DUF6533"/>
    <property type="match status" value="1"/>
</dbReference>
<evidence type="ECO:0000259" key="2">
    <source>
        <dbReference type="Pfam" id="PF20151"/>
    </source>
</evidence>
<feature type="transmembrane region" description="Helical" evidence="1">
    <location>
        <begin position="205"/>
        <end position="227"/>
    </location>
</feature>
<keyword evidence="1" id="KW-0812">Transmembrane</keyword>
<feature type="transmembrane region" description="Helical" evidence="1">
    <location>
        <begin position="56"/>
        <end position="74"/>
    </location>
</feature>
<sequence>ALNLLGTILGGLRKFLEVGAAVFQVLEFFHDFIDEVEYIWRGRIRLISYLYAWSRYLPLILQIVNLVFSEMVYATPSYRMCMASNILKGASAQLTGTCVEAIQMIRVHALYNCSYRSGKVLLWVFVVGTTLEVLGTVAVIGHVKPGVSGSLCVPAHCSMWSLSLFLAIYNSVGWGLIQGVLLFMTVSKIVLFRSTNCIRTPIISLMLRDGISFFVIITVVITSIVGFEVVRGLNETVFVWNVAFS</sequence>
<keyword evidence="1" id="KW-1133">Transmembrane helix</keyword>
<evidence type="ECO:0000313" key="3">
    <source>
        <dbReference type="EMBL" id="PPQ93957.1"/>
    </source>
</evidence>
<feature type="transmembrane region" description="Helical" evidence="1">
    <location>
        <begin position="120"/>
        <end position="140"/>
    </location>
</feature>
<protein>
    <recommendedName>
        <fullName evidence="2">DUF6533 domain-containing protein</fullName>
    </recommendedName>
</protein>
<organism evidence="3 4">
    <name type="scientific">Psilocybe cyanescens</name>
    <dbReference type="NCBI Taxonomy" id="93625"/>
    <lineage>
        <taxon>Eukaryota</taxon>
        <taxon>Fungi</taxon>
        <taxon>Dikarya</taxon>
        <taxon>Basidiomycota</taxon>
        <taxon>Agaricomycotina</taxon>
        <taxon>Agaricomycetes</taxon>
        <taxon>Agaricomycetidae</taxon>
        <taxon>Agaricales</taxon>
        <taxon>Agaricineae</taxon>
        <taxon>Strophariaceae</taxon>
        <taxon>Psilocybe</taxon>
    </lineage>
</organism>
<keyword evidence="4" id="KW-1185">Reference proteome</keyword>
<proteinExistence type="predicted"/>
<feature type="non-terminal residue" evidence="3">
    <location>
        <position position="1"/>
    </location>
</feature>
<accession>A0A409XTD1</accession>
<feature type="transmembrane region" description="Helical" evidence="1">
    <location>
        <begin position="160"/>
        <end position="184"/>
    </location>
</feature>
<evidence type="ECO:0000313" key="4">
    <source>
        <dbReference type="Proteomes" id="UP000283269"/>
    </source>
</evidence>
<dbReference type="InterPro" id="IPR045340">
    <property type="entry name" value="DUF6533"/>
</dbReference>
<keyword evidence="1" id="KW-0472">Membrane</keyword>
<gene>
    <name evidence="3" type="ORF">CVT25_014868</name>
</gene>
<name>A0A409XTD1_PSICY</name>
<comment type="caution">
    <text evidence="3">The sequence shown here is derived from an EMBL/GenBank/DDBJ whole genome shotgun (WGS) entry which is preliminary data.</text>
</comment>
<evidence type="ECO:0000256" key="1">
    <source>
        <dbReference type="SAM" id="Phobius"/>
    </source>
</evidence>